<dbReference type="EMBL" id="LYPB01000048">
    <property type="protein sequence ID" value="OAS21594.1"/>
    <property type="molecule type" value="Genomic_DNA"/>
</dbReference>
<sequence>MKTQVRLNLYERGIVDALVQSFGYTSQGARKLVVEYVEVIRKLGGYDTCYDHAARLVQASTNSYQPEEWLKRINVLAKEAVQDKGILHLEGRLHVHVR</sequence>
<dbReference type="AlphaFoldDB" id="A0A198AJD4"/>
<gene>
    <name evidence="1" type="ORF">A8708_16855</name>
</gene>
<proteinExistence type="predicted"/>
<accession>A0A198AJD4</accession>
<organism evidence="1 2">
    <name type="scientific">Paenibacillus oryzisoli</name>
    <dbReference type="NCBI Taxonomy" id="1850517"/>
    <lineage>
        <taxon>Bacteria</taxon>
        <taxon>Bacillati</taxon>
        <taxon>Bacillota</taxon>
        <taxon>Bacilli</taxon>
        <taxon>Bacillales</taxon>
        <taxon>Paenibacillaceae</taxon>
        <taxon>Paenibacillus</taxon>
    </lineage>
</organism>
<keyword evidence="2" id="KW-1185">Reference proteome</keyword>
<reference evidence="1 2" key="1">
    <citation type="submission" date="2016-05" db="EMBL/GenBank/DDBJ databases">
        <title>Paenibacillus sp. 1ZS3-15 nov., isolated from the rhizosphere soil.</title>
        <authorList>
            <person name="Zhang X.X."/>
            <person name="Zhang J."/>
        </authorList>
    </citation>
    <scope>NUCLEOTIDE SEQUENCE [LARGE SCALE GENOMIC DNA]</scope>
    <source>
        <strain evidence="1 2">1ZS3-15</strain>
    </source>
</reference>
<comment type="caution">
    <text evidence="1">The sequence shown here is derived from an EMBL/GenBank/DDBJ whole genome shotgun (WGS) entry which is preliminary data.</text>
</comment>
<evidence type="ECO:0000313" key="1">
    <source>
        <dbReference type="EMBL" id="OAS21594.1"/>
    </source>
</evidence>
<name>A0A198AJD4_9BACL</name>
<evidence type="ECO:0000313" key="2">
    <source>
        <dbReference type="Proteomes" id="UP000078454"/>
    </source>
</evidence>
<dbReference type="OrthoDB" id="2616072at2"/>
<dbReference type="RefSeq" id="WP_068662455.1">
    <property type="nucleotide sequence ID" value="NZ_LYPB01000048.1"/>
</dbReference>
<dbReference type="STRING" id="1850517.A8708_16855"/>
<dbReference type="Proteomes" id="UP000078454">
    <property type="component" value="Unassembled WGS sequence"/>
</dbReference>
<protein>
    <submittedName>
        <fullName evidence="1">Uncharacterized protein</fullName>
    </submittedName>
</protein>